<comment type="caution">
    <text evidence="1">The sequence shown here is derived from an EMBL/GenBank/DDBJ whole genome shotgun (WGS) entry which is preliminary data.</text>
</comment>
<protein>
    <submittedName>
        <fullName evidence="1">Uncharacterized protein</fullName>
    </submittedName>
</protein>
<gene>
    <name evidence="1" type="ORF">CVP04_05615</name>
</gene>
<dbReference type="EMBL" id="PHGZ01000013">
    <property type="protein sequence ID" value="PJG82845.1"/>
    <property type="molecule type" value="Genomic_DNA"/>
</dbReference>
<proteinExistence type="predicted"/>
<dbReference type="AlphaFoldDB" id="A0A2M8RVE4"/>
<dbReference type="Proteomes" id="UP000230282">
    <property type="component" value="Unassembled WGS sequence"/>
</dbReference>
<sequence>MLAQDLGQVGRYHSKCQYADTYSNFHFQAIIEESSCPLYIYYDPTKENQVQVKMKEEMKEDSHQENNQK</sequence>
<dbReference type="RefSeq" id="WP_100296536.1">
    <property type="nucleotide sequence ID" value="NZ_PHGZ01000013.1"/>
</dbReference>
<reference evidence="1 2" key="1">
    <citation type="submission" date="2017-11" db="EMBL/GenBank/DDBJ databases">
        <title>Reclassification of Bisgaard taxon 5 as Caviibacterium pharyngocola gen. nov., sp. nov.</title>
        <authorList>
            <person name="Christensen H."/>
        </authorList>
    </citation>
    <scope>NUCLEOTIDE SEQUENCE [LARGE SCALE GENOMIC DNA]</scope>
    <source>
        <strain evidence="1 2">7_3</strain>
    </source>
</reference>
<accession>A0A2M8RVE4</accession>
<keyword evidence="2" id="KW-1185">Reference proteome</keyword>
<name>A0A2M8RVE4_9PAST</name>
<evidence type="ECO:0000313" key="2">
    <source>
        <dbReference type="Proteomes" id="UP000230282"/>
    </source>
</evidence>
<organism evidence="1 2">
    <name type="scientific">Caviibacterium pharyngocola</name>
    <dbReference type="NCBI Taxonomy" id="28159"/>
    <lineage>
        <taxon>Bacteria</taxon>
        <taxon>Pseudomonadati</taxon>
        <taxon>Pseudomonadota</taxon>
        <taxon>Gammaproteobacteria</taxon>
        <taxon>Pasteurellales</taxon>
        <taxon>Pasteurellaceae</taxon>
        <taxon>Caviibacterium</taxon>
    </lineage>
</organism>
<evidence type="ECO:0000313" key="1">
    <source>
        <dbReference type="EMBL" id="PJG82845.1"/>
    </source>
</evidence>